<evidence type="ECO:0000256" key="7">
    <source>
        <dbReference type="ARBA" id="ARBA00023136"/>
    </source>
</evidence>
<keyword evidence="8" id="KW-0975">Bacterial flagellum</keyword>
<feature type="chain" id="PRO_5015640906" evidence="10">
    <location>
        <begin position="23"/>
        <end position="222"/>
    </location>
</feature>
<gene>
    <name evidence="11" type="ORF">BCM14_1171</name>
</gene>
<dbReference type="GO" id="GO:0009427">
    <property type="term" value="C:bacterial-type flagellum basal body, distal rod, L ring"/>
    <property type="evidence" value="ECO:0007669"/>
    <property type="project" value="InterPro"/>
</dbReference>
<keyword evidence="9" id="KW-0998">Cell outer membrane</keyword>
<keyword evidence="12" id="KW-1185">Reference proteome</keyword>
<keyword evidence="11" id="KW-0969">Cilium</keyword>
<accession>A0A2T0XL93</accession>
<proteinExistence type="inferred from homology"/>
<dbReference type="AlphaFoldDB" id="A0A2T0XL93"/>
<name>A0A2T0XL93_9BURK</name>
<dbReference type="Proteomes" id="UP000238308">
    <property type="component" value="Unassembled WGS sequence"/>
</dbReference>
<reference evidence="11 12" key="1">
    <citation type="submission" date="2018-03" db="EMBL/GenBank/DDBJ databases">
        <title>Genomic Encyclopedia of Type Strains, Phase III (KMG-III): the genomes of soil and plant-associated and newly described type strains.</title>
        <authorList>
            <person name="Whitman W."/>
        </authorList>
    </citation>
    <scope>NUCLEOTIDE SEQUENCE [LARGE SCALE GENOMIC DNA]</scope>
    <source>
        <strain evidence="11 12">MWH-P2sevCIIIb</strain>
    </source>
</reference>
<evidence type="ECO:0000256" key="3">
    <source>
        <dbReference type="ARBA" id="ARBA00004370"/>
    </source>
</evidence>
<dbReference type="RefSeq" id="WP_259673439.1">
    <property type="nucleotide sequence ID" value="NZ_PVTV01000011.1"/>
</dbReference>
<dbReference type="PANTHER" id="PTHR34933">
    <property type="entry name" value="FLAGELLAR L-RING PROTEIN"/>
    <property type="match status" value="1"/>
</dbReference>
<evidence type="ECO:0000256" key="8">
    <source>
        <dbReference type="ARBA" id="ARBA00023143"/>
    </source>
</evidence>
<dbReference type="InterPro" id="IPR000527">
    <property type="entry name" value="Flag_Lring"/>
</dbReference>
<dbReference type="Pfam" id="PF02107">
    <property type="entry name" value="FlgH"/>
    <property type="match status" value="1"/>
</dbReference>
<sequence length="222" mass="23531">MKAQIRTLFFACFAATVLLLQGCSVTPTTVTKTEATSPTANLPMPGPTAGAIYSVAAYRPIFEGRRASRVGDILTINFVENVSATTAGTGNLDKKGTGVSTFTNAAGNTVEPTYNMSNEAKNEITNSGSNSNSFTGSMTASVIEVRQNGNLVVSGEKQVALDAGVEFVRFSGIVNPYMITNDNAVASNTIADARIEYRTNSTFDLANIVKKFNRMFQSLVPG</sequence>
<comment type="subcellular location">
    <subcellularLocation>
        <location evidence="2">Bacterial flagellum basal body</location>
    </subcellularLocation>
    <subcellularLocation>
        <location evidence="3">Membrane</location>
    </subcellularLocation>
</comment>
<evidence type="ECO:0000256" key="9">
    <source>
        <dbReference type="ARBA" id="ARBA00023237"/>
    </source>
</evidence>
<protein>
    <submittedName>
        <fullName evidence="11">Flagellar L-ring protein FlgH</fullName>
    </submittedName>
</protein>
<evidence type="ECO:0000256" key="5">
    <source>
        <dbReference type="ARBA" id="ARBA00011439"/>
    </source>
</evidence>
<keyword evidence="6 10" id="KW-0732">Signal</keyword>
<comment type="function">
    <text evidence="1">Assembles around the rod to form the L-ring and probably protects the motor/basal body from shearing forces during rotation.</text>
</comment>
<feature type="signal peptide" evidence="10">
    <location>
        <begin position="1"/>
        <end position="22"/>
    </location>
</feature>
<keyword evidence="11" id="KW-0282">Flagellum</keyword>
<keyword evidence="7" id="KW-0472">Membrane</keyword>
<evidence type="ECO:0000256" key="6">
    <source>
        <dbReference type="ARBA" id="ARBA00022729"/>
    </source>
</evidence>
<dbReference type="PROSITE" id="PS51257">
    <property type="entry name" value="PROKAR_LIPOPROTEIN"/>
    <property type="match status" value="1"/>
</dbReference>
<dbReference type="GO" id="GO:0016020">
    <property type="term" value="C:membrane"/>
    <property type="evidence" value="ECO:0007669"/>
    <property type="project" value="UniProtKB-SubCell"/>
</dbReference>
<dbReference type="GO" id="GO:0003774">
    <property type="term" value="F:cytoskeletal motor activity"/>
    <property type="evidence" value="ECO:0007669"/>
    <property type="project" value="InterPro"/>
</dbReference>
<dbReference type="EMBL" id="PVTV01000011">
    <property type="protein sequence ID" value="PRY99718.1"/>
    <property type="molecule type" value="Genomic_DNA"/>
</dbReference>
<comment type="similarity">
    <text evidence="4">Belongs to the FlgH family.</text>
</comment>
<evidence type="ECO:0000256" key="4">
    <source>
        <dbReference type="ARBA" id="ARBA00006929"/>
    </source>
</evidence>
<comment type="caution">
    <text evidence="11">The sequence shown here is derived from an EMBL/GenBank/DDBJ whole genome shotgun (WGS) entry which is preliminary data.</text>
</comment>
<evidence type="ECO:0000256" key="10">
    <source>
        <dbReference type="SAM" id="SignalP"/>
    </source>
</evidence>
<dbReference type="GO" id="GO:0071973">
    <property type="term" value="P:bacterial-type flagellum-dependent cell motility"/>
    <property type="evidence" value="ECO:0007669"/>
    <property type="project" value="InterPro"/>
</dbReference>
<comment type="subunit">
    <text evidence="5">The basal body constitutes a major portion of the flagellar organelle and consists of four rings (L,P,S, and M) mounted on a central rod.</text>
</comment>
<dbReference type="PRINTS" id="PR01008">
    <property type="entry name" value="FLGLRINGFLGH"/>
</dbReference>
<keyword evidence="11" id="KW-0966">Cell projection</keyword>
<dbReference type="PANTHER" id="PTHR34933:SF3">
    <property type="entry name" value="FLAGELLAR L-RING PROTEIN"/>
    <property type="match status" value="1"/>
</dbReference>
<evidence type="ECO:0000313" key="12">
    <source>
        <dbReference type="Proteomes" id="UP000238308"/>
    </source>
</evidence>
<evidence type="ECO:0000256" key="2">
    <source>
        <dbReference type="ARBA" id="ARBA00004117"/>
    </source>
</evidence>
<organism evidence="11 12">
    <name type="scientific">Jezberella montanilacus</name>
    <dbReference type="NCBI Taxonomy" id="323426"/>
    <lineage>
        <taxon>Bacteria</taxon>
        <taxon>Pseudomonadati</taxon>
        <taxon>Pseudomonadota</taxon>
        <taxon>Betaproteobacteria</taxon>
        <taxon>Burkholderiales</taxon>
        <taxon>Alcaligenaceae</taxon>
        <taxon>Jezberella</taxon>
    </lineage>
</organism>
<evidence type="ECO:0000256" key="1">
    <source>
        <dbReference type="ARBA" id="ARBA00002591"/>
    </source>
</evidence>
<evidence type="ECO:0000313" key="11">
    <source>
        <dbReference type="EMBL" id="PRY99718.1"/>
    </source>
</evidence>